<dbReference type="InParanoid" id="S0EX21"/>
<dbReference type="eggNOG" id="COG0783">
    <property type="taxonomic scope" value="Bacteria"/>
</dbReference>
<dbReference type="PANTHER" id="PTHR42932:SF3">
    <property type="entry name" value="DNA PROTECTION DURING STARVATION PROTEIN"/>
    <property type="match status" value="1"/>
</dbReference>
<dbReference type="GO" id="GO:0008199">
    <property type="term" value="F:ferric iron binding"/>
    <property type="evidence" value="ECO:0007669"/>
    <property type="project" value="InterPro"/>
</dbReference>
<dbReference type="FunCoup" id="S0EX21">
    <property type="interactions" value="136"/>
</dbReference>
<dbReference type="GO" id="GO:0016722">
    <property type="term" value="F:oxidoreductase activity, acting on metal ions"/>
    <property type="evidence" value="ECO:0007669"/>
    <property type="project" value="InterPro"/>
</dbReference>
<dbReference type="OrthoDB" id="9797023at2"/>
<dbReference type="EMBL" id="HF951689">
    <property type="protein sequence ID" value="CCW34333.1"/>
    <property type="molecule type" value="Genomic_DNA"/>
</dbReference>
<accession>S0EX21</accession>
<dbReference type="InterPro" id="IPR009078">
    <property type="entry name" value="Ferritin-like_SF"/>
</dbReference>
<dbReference type="STRING" id="454171.CP488_00655"/>
<keyword evidence="4" id="KW-0238">DNA-binding</keyword>
<dbReference type="Proteomes" id="UP000014227">
    <property type="component" value="Chromosome I"/>
</dbReference>
<proteinExistence type="inferred from homology"/>
<evidence type="ECO:0000313" key="4">
    <source>
        <dbReference type="EMBL" id="CCW34333.1"/>
    </source>
</evidence>
<dbReference type="AlphaFoldDB" id="S0EX21"/>
<dbReference type="Gene3D" id="1.20.1260.10">
    <property type="match status" value="1"/>
</dbReference>
<evidence type="ECO:0000313" key="5">
    <source>
        <dbReference type="Proteomes" id="UP000014227"/>
    </source>
</evidence>
<reference evidence="5" key="1">
    <citation type="submission" date="2013-03" db="EMBL/GenBank/DDBJ databases">
        <title>Genome sequence of Chthonomonas calidirosea, the first sequenced genome from the Armatimonadetes phylum (formally candidate division OP10).</title>
        <authorList>
            <person name="Lee K.C.Y."/>
            <person name="Morgan X.C."/>
            <person name="Dunfield P.F."/>
            <person name="Tamas I."/>
            <person name="Houghton K.M."/>
            <person name="Vyssotski M."/>
            <person name="Ryan J.L.J."/>
            <person name="Lagutin K."/>
            <person name="McDonald I.R."/>
            <person name="Stott M.B."/>
        </authorList>
    </citation>
    <scope>NUCLEOTIDE SEQUENCE [LARGE SCALE GENOMIC DNA]</scope>
    <source>
        <strain evidence="5">DSM 23976 / ICMP 18418 / T49</strain>
    </source>
</reference>
<dbReference type="Pfam" id="PF00210">
    <property type="entry name" value="Ferritin"/>
    <property type="match status" value="1"/>
</dbReference>
<evidence type="ECO:0000259" key="3">
    <source>
        <dbReference type="Pfam" id="PF00210"/>
    </source>
</evidence>
<protein>
    <submittedName>
        <fullName evidence="4">DNA-binding ferritin-like protein (Oxidative damage protectant)</fullName>
    </submittedName>
</protein>
<dbReference type="PROSITE" id="PS00818">
    <property type="entry name" value="DPS_1"/>
    <property type="match status" value="1"/>
</dbReference>
<sequence length="111" mass="12200">MELYPTHNDLPQATREQIIELLNARLADAIDLYTQTKQAHWNVKGPAFIALHELFDQVAEAVEDYADLLAERAVQLGGVALGTARVAAEKSSLYEYPLSITTGRESASASR</sequence>
<feature type="domain" description="Ferritin/DPS" evidence="3">
    <location>
        <begin position="19"/>
        <end position="89"/>
    </location>
</feature>
<dbReference type="InterPro" id="IPR008331">
    <property type="entry name" value="Ferritin_DPS_dom"/>
</dbReference>
<dbReference type="PATRIC" id="fig|1303518.3.peg.507"/>
<evidence type="ECO:0000256" key="2">
    <source>
        <dbReference type="RuleBase" id="RU003875"/>
    </source>
</evidence>
<dbReference type="GO" id="GO:0003677">
    <property type="term" value="F:DNA binding"/>
    <property type="evidence" value="ECO:0007669"/>
    <property type="project" value="UniProtKB-KW"/>
</dbReference>
<keyword evidence="5" id="KW-1185">Reference proteome</keyword>
<dbReference type="RefSeq" id="WP_016481895.1">
    <property type="nucleotide sequence ID" value="NC_021487.1"/>
</dbReference>
<dbReference type="InterPro" id="IPR012347">
    <property type="entry name" value="Ferritin-like"/>
</dbReference>
<organism evidence="4 5">
    <name type="scientific">Chthonomonas calidirosea (strain DSM 23976 / ICMP 18418 / T49)</name>
    <dbReference type="NCBI Taxonomy" id="1303518"/>
    <lineage>
        <taxon>Bacteria</taxon>
        <taxon>Bacillati</taxon>
        <taxon>Armatimonadota</taxon>
        <taxon>Chthonomonadia</taxon>
        <taxon>Chthonomonadales</taxon>
        <taxon>Chthonomonadaceae</taxon>
        <taxon>Chthonomonas</taxon>
    </lineage>
</organism>
<dbReference type="SUPFAM" id="SSF47240">
    <property type="entry name" value="Ferritin-like"/>
    <property type="match status" value="1"/>
</dbReference>
<comment type="similarity">
    <text evidence="1 2">Belongs to the Dps family.</text>
</comment>
<dbReference type="InterPro" id="IPR002177">
    <property type="entry name" value="DPS_DNA-bd"/>
</dbReference>
<dbReference type="PRINTS" id="PR01346">
    <property type="entry name" value="HELNAPAPROT"/>
</dbReference>
<dbReference type="InterPro" id="IPR023188">
    <property type="entry name" value="DPS_DNA-bd_CS"/>
</dbReference>
<name>S0EX21_CHTCT</name>
<gene>
    <name evidence="4" type="ORF">CCALI_00499</name>
</gene>
<dbReference type="NCBIfam" id="NF006975">
    <property type="entry name" value="PRK09448.1"/>
    <property type="match status" value="1"/>
</dbReference>
<dbReference type="HOGENOM" id="CLU_098183_1_2_0"/>
<evidence type="ECO:0000256" key="1">
    <source>
        <dbReference type="ARBA" id="ARBA00009497"/>
    </source>
</evidence>
<dbReference type="CDD" id="cd01043">
    <property type="entry name" value="DPS"/>
    <property type="match status" value="1"/>
</dbReference>
<dbReference type="KEGG" id="ccz:CCALI_00499"/>
<dbReference type="PANTHER" id="PTHR42932">
    <property type="entry name" value="GENERAL STRESS PROTEIN 20U"/>
    <property type="match status" value="1"/>
</dbReference>